<dbReference type="EMBL" id="CM017638">
    <property type="protein sequence ID" value="TYJ42938.1"/>
    <property type="molecule type" value="Genomic_DNA"/>
</dbReference>
<proteinExistence type="predicted"/>
<keyword evidence="2" id="KW-1185">Reference proteome</keyword>
<dbReference type="Proteomes" id="UP000323597">
    <property type="component" value="Chromosome A03"/>
</dbReference>
<evidence type="ECO:0000313" key="2">
    <source>
        <dbReference type="Proteomes" id="UP000323597"/>
    </source>
</evidence>
<organism evidence="1 2">
    <name type="scientific">Gossypium mustelinum</name>
    <name type="common">Cotton</name>
    <name type="synonym">Gossypium caicoense</name>
    <dbReference type="NCBI Taxonomy" id="34275"/>
    <lineage>
        <taxon>Eukaryota</taxon>
        <taxon>Viridiplantae</taxon>
        <taxon>Streptophyta</taxon>
        <taxon>Embryophyta</taxon>
        <taxon>Tracheophyta</taxon>
        <taxon>Spermatophyta</taxon>
        <taxon>Magnoliopsida</taxon>
        <taxon>eudicotyledons</taxon>
        <taxon>Gunneridae</taxon>
        <taxon>Pentapetalae</taxon>
        <taxon>rosids</taxon>
        <taxon>malvids</taxon>
        <taxon>Malvales</taxon>
        <taxon>Malvaceae</taxon>
        <taxon>Malvoideae</taxon>
        <taxon>Gossypium</taxon>
    </lineage>
</organism>
<reference evidence="1 2" key="1">
    <citation type="submission" date="2019-07" db="EMBL/GenBank/DDBJ databases">
        <title>WGS assembly of Gossypium mustelinum.</title>
        <authorList>
            <person name="Chen Z.J."/>
            <person name="Sreedasyam A."/>
            <person name="Ando A."/>
            <person name="Song Q."/>
            <person name="De L."/>
            <person name="Hulse-Kemp A."/>
            <person name="Ding M."/>
            <person name="Ye W."/>
            <person name="Kirkbride R."/>
            <person name="Jenkins J."/>
            <person name="Plott C."/>
            <person name="Lovell J."/>
            <person name="Lin Y.-M."/>
            <person name="Vaughn R."/>
            <person name="Liu B."/>
            <person name="Li W."/>
            <person name="Simpson S."/>
            <person name="Scheffler B."/>
            <person name="Saski C."/>
            <person name="Grover C."/>
            <person name="Hu G."/>
            <person name="Conover J."/>
            <person name="Carlson J."/>
            <person name="Shu S."/>
            <person name="Boston L."/>
            <person name="Williams M."/>
            <person name="Peterson D."/>
            <person name="Mcgee K."/>
            <person name="Jones D."/>
            <person name="Wendel J."/>
            <person name="Stelly D."/>
            <person name="Grimwood J."/>
            <person name="Schmutz J."/>
        </authorList>
    </citation>
    <scope>NUCLEOTIDE SEQUENCE [LARGE SCALE GENOMIC DNA]</scope>
    <source>
        <strain evidence="1">1408120.09</strain>
    </source>
</reference>
<protein>
    <submittedName>
        <fullName evidence="1">Uncharacterized protein</fullName>
    </submittedName>
</protein>
<accession>A0A5D2ZVU9</accession>
<evidence type="ECO:0000313" key="1">
    <source>
        <dbReference type="EMBL" id="TYJ42938.1"/>
    </source>
</evidence>
<name>A0A5D2ZVU9_GOSMU</name>
<dbReference type="AlphaFoldDB" id="A0A5D2ZVU9"/>
<sequence>MAIFTVKKNTVGKASDYTRCTLPLISTCEKSQQAWKADPSHSRTWKRS</sequence>
<gene>
    <name evidence="1" type="ORF">E1A91_A03G120600v1</name>
</gene>